<evidence type="ECO:0000256" key="1">
    <source>
        <dbReference type="RuleBase" id="RU369025"/>
    </source>
</evidence>
<sequence length="236" mass="25878">MEQVSIVLEPVRAFLIQLGEFLPKLIIAVIILLGGWLLAKAIQLAVVKGLKSINFNVVTERAGIDSFLQQGGAKTDTIDILGVLVYWLVILTALMIAFNSLGLALVTELVGRIAMFVPKVMVAVLVLVFGAYFSRFIDNAITTYGKNVGLTDAEMLGRLARYAIMVFVVLIALEQVQVATELVRLTFLILLAGLVLALALAFGIGSQHRAAELLERWWPTNSKKSVTDKEYFDGRK</sequence>
<dbReference type="InterPro" id="IPR008910">
    <property type="entry name" value="MSC_TM_helix"/>
</dbReference>
<dbReference type="GO" id="GO:0008381">
    <property type="term" value="F:mechanosensitive monoatomic ion channel activity"/>
    <property type="evidence" value="ECO:0007669"/>
    <property type="project" value="InterPro"/>
</dbReference>
<comment type="caution">
    <text evidence="1">Lacks conserved residue(s) required for the propagation of feature annotation.</text>
</comment>
<comment type="function">
    <text evidence="1">Mechanosensitive channel that participates in the regulation of osmotic pressure changes within the cell, opening in response to stretch forces in the membrane lipid bilayer, without the need for other proteins. Contributes to normal resistance to hypoosmotic shock. Forms an ion channel of 1.0 nanosiemens conductance with a slight preference for anions.</text>
</comment>
<name>A0A401JCY3_9PROT</name>
<comment type="subunit">
    <text evidence="1">Homoheptamer.</text>
</comment>
<keyword evidence="1" id="KW-0472">Membrane</keyword>
<dbReference type="Proteomes" id="UP000286806">
    <property type="component" value="Unassembled WGS sequence"/>
</dbReference>
<evidence type="ECO:0000313" key="3">
    <source>
        <dbReference type="Proteomes" id="UP000286806"/>
    </source>
</evidence>
<dbReference type="InterPro" id="IPR045275">
    <property type="entry name" value="MscS_archaea/bacteria_type"/>
</dbReference>
<dbReference type="GO" id="GO:0005886">
    <property type="term" value="C:plasma membrane"/>
    <property type="evidence" value="ECO:0007669"/>
    <property type="project" value="UniProtKB-SubCell"/>
</dbReference>
<feature type="transmembrane region" description="Helical" evidence="1">
    <location>
        <begin position="84"/>
        <end position="106"/>
    </location>
</feature>
<keyword evidence="1" id="KW-0813">Transport</keyword>
<dbReference type="Pfam" id="PF05552">
    <property type="entry name" value="MS_channel_1st_1"/>
    <property type="match status" value="1"/>
</dbReference>
<feature type="transmembrane region" description="Helical" evidence="1">
    <location>
        <begin position="21"/>
        <end position="39"/>
    </location>
</feature>
<protein>
    <recommendedName>
        <fullName evidence="1">Small-conductance mechanosensitive channel</fullName>
    </recommendedName>
</protein>
<keyword evidence="3" id="KW-1185">Reference proteome</keyword>
<dbReference type="PANTHER" id="PTHR30221:SF1">
    <property type="entry name" value="SMALL-CONDUCTANCE MECHANOSENSITIVE CHANNEL"/>
    <property type="match status" value="1"/>
</dbReference>
<feature type="transmembrane region" description="Helical" evidence="1">
    <location>
        <begin position="113"/>
        <end position="135"/>
    </location>
</feature>
<keyword evidence="1" id="KW-1133">Transmembrane helix</keyword>
<keyword evidence="1" id="KW-0997">Cell inner membrane</keyword>
<feature type="transmembrane region" description="Helical" evidence="1">
    <location>
        <begin position="155"/>
        <end position="173"/>
    </location>
</feature>
<dbReference type="AlphaFoldDB" id="A0A401JCY3"/>
<keyword evidence="1" id="KW-0407">Ion channel</keyword>
<feature type="transmembrane region" description="Helical" evidence="1">
    <location>
        <begin position="185"/>
        <end position="204"/>
    </location>
</feature>
<reference evidence="2 3" key="1">
    <citation type="journal article" date="2019" name="Front. Microbiol.">
        <title>Genomes of Neutrophilic Sulfur-Oxidizing Chemolithoautotrophs Representing 9 Proteobacterial Species From 8 Genera.</title>
        <authorList>
            <person name="Watanabe T."/>
            <person name="Kojima H."/>
            <person name="Umezawa K."/>
            <person name="Hori C."/>
            <person name="Takasuka T.E."/>
            <person name="Kato Y."/>
            <person name="Fukui M."/>
        </authorList>
    </citation>
    <scope>NUCLEOTIDE SEQUENCE [LARGE SCALE GENOMIC DNA]</scope>
    <source>
        <strain evidence="2 3">TTN</strain>
    </source>
</reference>
<proteinExistence type="inferred from homology"/>
<dbReference type="OrthoDB" id="8561839at2"/>
<organism evidence="2 3">
    <name type="scientific">Sulfuriferula multivorans</name>
    <dbReference type="NCBI Taxonomy" id="1559896"/>
    <lineage>
        <taxon>Bacteria</taxon>
        <taxon>Pseudomonadati</taxon>
        <taxon>Pseudomonadota</taxon>
        <taxon>Betaproteobacteria</taxon>
        <taxon>Nitrosomonadales</taxon>
        <taxon>Sulfuricellaceae</taxon>
        <taxon>Sulfuriferula</taxon>
    </lineage>
</organism>
<evidence type="ECO:0000313" key="2">
    <source>
        <dbReference type="EMBL" id="GBL45503.1"/>
    </source>
</evidence>
<keyword evidence="1" id="KW-0406">Ion transport</keyword>
<dbReference type="EMBL" id="BGOW01000012">
    <property type="protein sequence ID" value="GBL45503.1"/>
    <property type="molecule type" value="Genomic_DNA"/>
</dbReference>
<dbReference type="RefSeq" id="WP_124704326.1">
    <property type="nucleotide sequence ID" value="NZ_BGOW01000012.1"/>
</dbReference>
<comment type="similarity">
    <text evidence="1">Belongs to the MscS (TC 1.A.23) family.</text>
</comment>
<dbReference type="PANTHER" id="PTHR30221">
    <property type="entry name" value="SMALL-CONDUCTANCE MECHANOSENSITIVE CHANNEL"/>
    <property type="match status" value="1"/>
</dbReference>
<dbReference type="Gene3D" id="1.10.287.1260">
    <property type="match status" value="1"/>
</dbReference>
<comment type="subcellular location">
    <subcellularLocation>
        <location evidence="1">Cell inner membrane</location>
        <topology evidence="1">Multi-pass membrane protein</topology>
    </subcellularLocation>
</comment>
<keyword evidence="1" id="KW-1003">Cell membrane</keyword>
<comment type="caution">
    <text evidence="2">The sequence shown here is derived from an EMBL/GenBank/DDBJ whole genome shotgun (WGS) entry which is preliminary data.</text>
</comment>
<gene>
    <name evidence="2" type="ORF">SFMTTN_1312</name>
</gene>
<accession>A0A401JCY3</accession>
<keyword evidence="1" id="KW-0812">Transmembrane</keyword>